<accession>A0A2P2K1J6</accession>
<dbReference type="EMBL" id="GGEC01019095">
    <property type="protein sequence ID" value="MBW99578.1"/>
    <property type="molecule type" value="Transcribed_RNA"/>
</dbReference>
<name>A0A2P2K1J6_RHIMU</name>
<sequence>MHRQMTNIILNPLTKNLILLEIYKIYVTIIILNHSAFYHDHY</sequence>
<protein>
    <submittedName>
        <fullName evidence="1">Uncharacterized protein</fullName>
    </submittedName>
</protein>
<reference evidence="1" key="1">
    <citation type="submission" date="2018-02" db="EMBL/GenBank/DDBJ databases">
        <title>Rhizophora mucronata_Transcriptome.</title>
        <authorList>
            <person name="Meera S.P."/>
            <person name="Sreeshan A."/>
            <person name="Augustine A."/>
        </authorList>
    </citation>
    <scope>NUCLEOTIDE SEQUENCE</scope>
    <source>
        <tissue evidence="1">Leaf</tissue>
    </source>
</reference>
<dbReference type="AlphaFoldDB" id="A0A2P2K1J6"/>
<evidence type="ECO:0000313" key="1">
    <source>
        <dbReference type="EMBL" id="MBW99578.1"/>
    </source>
</evidence>
<organism evidence="1">
    <name type="scientific">Rhizophora mucronata</name>
    <name type="common">Asiatic mangrove</name>
    <dbReference type="NCBI Taxonomy" id="61149"/>
    <lineage>
        <taxon>Eukaryota</taxon>
        <taxon>Viridiplantae</taxon>
        <taxon>Streptophyta</taxon>
        <taxon>Embryophyta</taxon>
        <taxon>Tracheophyta</taxon>
        <taxon>Spermatophyta</taxon>
        <taxon>Magnoliopsida</taxon>
        <taxon>eudicotyledons</taxon>
        <taxon>Gunneridae</taxon>
        <taxon>Pentapetalae</taxon>
        <taxon>rosids</taxon>
        <taxon>fabids</taxon>
        <taxon>Malpighiales</taxon>
        <taxon>Rhizophoraceae</taxon>
        <taxon>Rhizophora</taxon>
    </lineage>
</organism>
<proteinExistence type="predicted"/>